<organism evidence="1">
    <name type="scientific">Zea mays</name>
    <name type="common">Maize</name>
    <dbReference type="NCBI Taxonomy" id="4577"/>
    <lineage>
        <taxon>Eukaryota</taxon>
        <taxon>Viridiplantae</taxon>
        <taxon>Streptophyta</taxon>
        <taxon>Embryophyta</taxon>
        <taxon>Tracheophyta</taxon>
        <taxon>Spermatophyta</taxon>
        <taxon>Magnoliopsida</taxon>
        <taxon>Liliopsida</taxon>
        <taxon>Poales</taxon>
        <taxon>Poaceae</taxon>
        <taxon>PACMAD clade</taxon>
        <taxon>Panicoideae</taxon>
        <taxon>Andropogonodae</taxon>
        <taxon>Andropogoneae</taxon>
        <taxon>Tripsacinae</taxon>
        <taxon>Zea</taxon>
    </lineage>
</organism>
<evidence type="ECO:0000313" key="1">
    <source>
        <dbReference type="EMBL" id="ACG46364.1"/>
    </source>
</evidence>
<name>B6UAI1_MAIZE</name>
<sequence>MSGDGSASEVRASDGIPFVRQRWFPEERAATTTPEARASAVAQGATSDQRLMWWRYEARVAPSSGHARRASPAAVATRGMCVSGSVDDRASCGLRWPAVRMAIQASFGD</sequence>
<dbReference type="AlphaFoldDB" id="B6UAI1"/>
<protein>
    <submittedName>
        <fullName evidence="1">Uncharacterized protein</fullName>
    </submittedName>
</protein>
<dbReference type="EMBL" id="EU974246">
    <property type="protein sequence ID" value="ACG46364.1"/>
    <property type="molecule type" value="mRNA"/>
</dbReference>
<accession>B6UAI1</accession>
<proteinExistence type="evidence at transcript level"/>
<reference evidence="1" key="1">
    <citation type="journal article" date="2009" name="Plant Mol. Biol.">
        <title>Insights into corn genes derived from large-scale cDNA sequencing.</title>
        <authorList>
            <person name="Alexandrov N.N."/>
            <person name="Brover V.V."/>
            <person name="Freidin S."/>
            <person name="Troukhan M.E."/>
            <person name="Tatarinova T.V."/>
            <person name="Zhang H."/>
            <person name="Swaller T.J."/>
            <person name="Lu Y.P."/>
            <person name="Bouck J."/>
            <person name="Flavell R.B."/>
            <person name="Feldmann K.A."/>
        </authorList>
    </citation>
    <scope>NUCLEOTIDE SEQUENCE</scope>
</reference>